<sequence>MPLSEHEQKMLDEMERQLFADDPRLARAFAPKTPPRRSGRRILIGLGAVVVGLGVLVLAVSLPAIWLGVIAFIGMLAGAVYAVTGSSSSSHGKDSPDGGGGSGGTGPAAPGGDDGGTFMRKMEERWEKRAGDDPRS</sequence>
<proteinExistence type="predicted"/>
<keyword evidence="2" id="KW-0472">Membrane</keyword>
<dbReference type="KEGG" id="brv:CFK39_13340"/>
<keyword evidence="4" id="KW-1185">Reference proteome</keyword>
<reference evidence="4" key="1">
    <citation type="submission" date="2017-07" db="EMBL/GenBank/DDBJ databases">
        <title>Brachybacterium sp. VR2415.</title>
        <authorList>
            <person name="Tak E.J."/>
            <person name="Bae J.-W."/>
        </authorList>
    </citation>
    <scope>NUCLEOTIDE SEQUENCE [LARGE SCALE GENOMIC DNA]</scope>
    <source>
        <strain evidence="4">VR2415</strain>
    </source>
</reference>
<dbReference type="RefSeq" id="WP_089065866.1">
    <property type="nucleotide sequence ID" value="NZ_CP022316.1"/>
</dbReference>
<name>A0A220UEJ0_9MICO</name>
<feature type="compositionally biased region" description="Basic and acidic residues" evidence="1">
    <location>
        <begin position="120"/>
        <end position="136"/>
    </location>
</feature>
<evidence type="ECO:0000313" key="4">
    <source>
        <dbReference type="Proteomes" id="UP000198398"/>
    </source>
</evidence>
<feature type="transmembrane region" description="Helical" evidence="2">
    <location>
        <begin position="65"/>
        <end position="83"/>
    </location>
</feature>
<evidence type="ECO:0000256" key="2">
    <source>
        <dbReference type="SAM" id="Phobius"/>
    </source>
</evidence>
<protein>
    <recommendedName>
        <fullName evidence="5">DUF3040 domain-containing protein</fullName>
    </recommendedName>
</protein>
<feature type="transmembrane region" description="Helical" evidence="2">
    <location>
        <begin position="42"/>
        <end position="59"/>
    </location>
</feature>
<evidence type="ECO:0000313" key="3">
    <source>
        <dbReference type="EMBL" id="ASK66628.1"/>
    </source>
</evidence>
<dbReference type="AlphaFoldDB" id="A0A220UEJ0"/>
<feature type="region of interest" description="Disordered" evidence="1">
    <location>
        <begin position="85"/>
        <end position="136"/>
    </location>
</feature>
<feature type="compositionally biased region" description="Gly residues" evidence="1">
    <location>
        <begin position="97"/>
        <end position="106"/>
    </location>
</feature>
<dbReference type="Pfam" id="PF11239">
    <property type="entry name" value="DUF3040"/>
    <property type="match status" value="1"/>
</dbReference>
<dbReference type="OrthoDB" id="5244024at2"/>
<dbReference type="Proteomes" id="UP000198398">
    <property type="component" value="Chromosome"/>
</dbReference>
<evidence type="ECO:0000256" key="1">
    <source>
        <dbReference type="SAM" id="MobiDB-lite"/>
    </source>
</evidence>
<organism evidence="3 4">
    <name type="scientific">Brachybacterium avium</name>
    <dbReference type="NCBI Taxonomy" id="2017485"/>
    <lineage>
        <taxon>Bacteria</taxon>
        <taxon>Bacillati</taxon>
        <taxon>Actinomycetota</taxon>
        <taxon>Actinomycetes</taxon>
        <taxon>Micrococcales</taxon>
        <taxon>Dermabacteraceae</taxon>
        <taxon>Brachybacterium</taxon>
    </lineage>
</organism>
<dbReference type="InterPro" id="IPR021401">
    <property type="entry name" value="DUF3040"/>
</dbReference>
<accession>A0A220UEJ0</accession>
<gene>
    <name evidence="3" type="ORF">CFK39_13340</name>
</gene>
<keyword evidence="2" id="KW-0812">Transmembrane</keyword>
<keyword evidence="2" id="KW-1133">Transmembrane helix</keyword>
<dbReference type="EMBL" id="CP022316">
    <property type="protein sequence ID" value="ASK66628.1"/>
    <property type="molecule type" value="Genomic_DNA"/>
</dbReference>
<evidence type="ECO:0008006" key="5">
    <source>
        <dbReference type="Google" id="ProtNLM"/>
    </source>
</evidence>